<organism evidence="2 3">
    <name type="scientific">Orrella marina</name>
    <dbReference type="NCBI Taxonomy" id="2163011"/>
    <lineage>
        <taxon>Bacteria</taxon>
        <taxon>Pseudomonadati</taxon>
        <taxon>Pseudomonadota</taxon>
        <taxon>Betaproteobacteria</taxon>
        <taxon>Burkholderiales</taxon>
        <taxon>Alcaligenaceae</taxon>
        <taxon>Orrella</taxon>
    </lineage>
</organism>
<dbReference type="EMBL" id="CP028901">
    <property type="protein sequence ID" value="AWB33856.1"/>
    <property type="molecule type" value="Genomic_DNA"/>
</dbReference>
<name>A0A2R4XJ54_9BURK</name>
<protein>
    <recommendedName>
        <fullName evidence="1">Transposase putative helix-turn-helix domain-containing protein</fullName>
    </recommendedName>
</protein>
<feature type="domain" description="Transposase putative helix-turn-helix" evidence="1">
    <location>
        <begin position="33"/>
        <end position="57"/>
    </location>
</feature>
<reference evidence="2 3" key="1">
    <citation type="submission" date="2018-04" db="EMBL/GenBank/DDBJ databases">
        <title>Bordetella sp. HZ20 isolated from seawater.</title>
        <authorList>
            <person name="Sun C."/>
        </authorList>
    </citation>
    <scope>NUCLEOTIDE SEQUENCE [LARGE SCALE GENOMIC DNA]</scope>
    <source>
        <strain evidence="2 3">HZ20</strain>
    </source>
</reference>
<gene>
    <name evidence="2" type="ORF">DBV39_09205</name>
</gene>
<evidence type="ECO:0000313" key="3">
    <source>
        <dbReference type="Proteomes" id="UP000244571"/>
    </source>
</evidence>
<dbReference type="Proteomes" id="UP000244571">
    <property type="component" value="Chromosome"/>
</dbReference>
<dbReference type="Pfam" id="PF12323">
    <property type="entry name" value="HTH_OrfB_IS605"/>
    <property type="match status" value="1"/>
</dbReference>
<keyword evidence="3" id="KW-1185">Reference proteome</keyword>
<dbReference type="AlphaFoldDB" id="A0A2R4XJ54"/>
<evidence type="ECO:0000313" key="2">
    <source>
        <dbReference type="EMBL" id="AWB33856.1"/>
    </source>
</evidence>
<evidence type="ECO:0000259" key="1">
    <source>
        <dbReference type="Pfam" id="PF12323"/>
    </source>
</evidence>
<dbReference type="KEGG" id="boz:DBV39_09205"/>
<sequence>MGGDMRRAHQETPTPRSQGLSWCFLLFDIPGVDQQQHLAAQFGCARFVWNRALAMKRAA</sequence>
<proteinExistence type="predicted"/>
<accession>A0A2R4XJ54</accession>
<dbReference type="InterPro" id="IPR021027">
    <property type="entry name" value="Transposase_put_HTH"/>
</dbReference>